<feature type="transmembrane region" description="Helical" evidence="1">
    <location>
        <begin position="219"/>
        <end position="243"/>
    </location>
</feature>
<evidence type="ECO:0000313" key="2">
    <source>
        <dbReference type="EMBL" id="GAA0710635.1"/>
    </source>
</evidence>
<organism evidence="2 3">
    <name type="scientific">Dokdonella soli</name>
    <dbReference type="NCBI Taxonomy" id="529810"/>
    <lineage>
        <taxon>Bacteria</taxon>
        <taxon>Pseudomonadati</taxon>
        <taxon>Pseudomonadota</taxon>
        <taxon>Gammaproteobacteria</taxon>
        <taxon>Lysobacterales</taxon>
        <taxon>Rhodanobacteraceae</taxon>
        <taxon>Dokdonella</taxon>
    </lineage>
</organism>
<feature type="transmembrane region" description="Helical" evidence="1">
    <location>
        <begin position="360"/>
        <end position="380"/>
    </location>
</feature>
<feature type="transmembrane region" description="Helical" evidence="1">
    <location>
        <begin position="83"/>
        <end position="105"/>
    </location>
</feature>
<protein>
    <recommendedName>
        <fullName evidence="4">Glycosyltransferase RgtA/B/C/D-like domain-containing protein</fullName>
    </recommendedName>
</protein>
<dbReference type="EMBL" id="BAAAEU010000006">
    <property type="protein sequence ID" value="GAA0710635.1"/>
    <property type="molecule type" value="Genomic_DNA"/>
</dbReference>
<keyword evidence="1" id="KW-1133">Transmembrane helix</keyword>
<feature type="transmembrane region" description="Helical" evidence="1">
    <location>
        <begin position="335"/>
        <end position="354"/>
    </location>
</feature>
<evidence type="ECO:0008006" key="4">
    <source>
        <dbReference type="Google" id="ProtNLM"/>
    </source>
</evidence>
<keyword evidence="3" id="KW-1185">Reference proteome</keyword>
<name>A0ABN1IED6_9GAMM</name>
<keyword evidence="1" id="KW-0812">Transmembrane</keyword>
<accession>A0ABN1IED6</accession>
<feature type="transmembrane region" description="Helical" evidence="1">
    <location>
        <begin position="125"/>
        <end position="142"/>
    </location>
</feature>
<dbReference type="RefSeq" id="WP_343788180.1">
    <property type="nucleotide sequence ID" value="NZ_BAAAEU010000006.1"/>
</dbReference>
<feature type="transmembrane region" description="Helical" evidence="1">
    <location>
        <begin position="179"/>
        <end position="212"/>
    </location>
</feature>
<feature type="transmembrane region" description="Helical" evidence="1">
    <location>
        <begin position="312"/>
        <end position="328"/>
    </location>
</feature>
<gene>
    <name evidence="2" type="ORF">GCM10009105_11910</name>
</gene>
<reference evidence="2 3" key="1">
    <citation type="journal article" date="2019" name="Int. J. Syst. Evol. Microbiol.">
        <title>The Global Catalogue of Microorganisms (GCM) 10K type strain sequencing project: providing services to taxonomists for standard genome sequencing and annotation.</title>
        <authorList>
            <consortium name="The Broad Institute Genomics Platform"/>
            <consortium name="The Broad Institute Genome Sequencing Center for Infectious Disease"/>
            <person name="Wu L."/>
            <person name="Ma J."/>
        </authorList>
    </citation>
    <scope>NUCLEOTIDE SEQUENCE [LARGE SCALE GENOMIC DNA]</scope>
    <source>
        <strain evidence="2 3">JCM 15421</strain>
    </source>
</reference>
<sequence length="466" mass="49931">MESPQANSKRFHPWRGQPRGPGQLPLLALLLLQQLPLIGNPGYFSHDELQWWARADVAAWRELPWIPWTDIAVFQYRPLTFNLWLILAHALAAMPYLMHLVFVALGTANALLLAACAERAGATRRVASCAAVLFVLMPYAAYTHGWTATLADILVLGAGLLALRWLQGMNTSRGLPGSTLLIGAVVVGLIITALLSKESAVVLPALLLAALYRHPRRDIVFAVIATSALVVAIYLALRLGVILGTPHNGGAYAWSLGNVPRRLAEYLLFPFVPPMLEVGPLLAKSPARLAAAALCVTALLVALTSAGWRWPAAWFALVVTSLAPVLILDTSYDHYAYLASAAAVGVTAVAWSRIHSAARVVILVVATIALIHGAAIMLRIREVGGVQQRFHADLLQRLSGREQPLPIAPSNPADCWLLERFLADVPSYRGIPLDGRVHIVGCGGTAGAPAEAMMSSTGRLVDAPPG</sequence>
<comment type="caution">
    <text evidence="2">The sequence shown here is derived from an EMBL/GenBank/DDBJ whole genome shotgun (WGS) entry which is preliminary data.</text>
</comment>
<dbReference type="Proteomes" id="UP001501523">
    <property type="component" value="Unassembled WGS sequence"/>
</dbReference>
<evidence type="ECO:0000256" key="1">
    <source>
        <dbReference type="SAM" id="Phobius"/>
    </source>
</evidence>
<keyword evidence="1" id="KW-0472">Membrane</keyword>
<evidence type="ECO:0000313" key="3">
    <source>
        <dbReference type="Proteomes" id="UP001501523"/>
    </source>
</evidence>
<proteinExistence type="predicted"/>